<keyword evidence="3" id="KW-1185">Reference proteome</keyword>
<feature type="compositionally biased region" description="Low complexity" evidence="1">
    <location>
        <begin position="504"/>
        <end position="514"/>
    </location>
</feature>
<gene>
    <name evidence="2" type="ORF">ABL78_6480</name>
</gene>
<feature type="region of interest" description="Disordered" evidence="1">
    <location>
        <begin position="710"/>
        <end position="735"/>
    </location>
</feature>
<feature type="region of interest" description="Disordered" evidence="1">
    <location>
        <begin position="502"/>
        <end position="626"/>
    </location>
</feature>
<accession>A0A0N1HVC2</accession>
<dbReference type="VEuPathDB" id="TriTrypDB:Lsey_0256_0090"/>
<dbReference type="EMBL" id="LJSK01000256">
    <property type="protein sequence ID" value="KPI84474.1"/>
    <property type="molecule type" value="Genomic_DNA"/>
</dbReference>
<feature type="compositionally biased region" description="Basic and acidic residues" evidence="1">
    <location>
        <begin position="69"/>
        <end position="82"/>
    </location>
</feature>
<comment type="caution">
    <text evidence="2">The sequence shown here is derived from an EMBL/GenBank/DDBJ whole genome shotgun (WGS) entry which is preliminary data.</text>
</comment>
<reference evidence="2 3" key="1">
    <citation type="journal article" date="2015" name="PLoS Pathog.">
        <title>Leptomonas seymouri: Adaptations to the Dixenous Life Cycle Analyzed by Genome Sequencing, Transcriptome Profiling and Co-infection with Leishmania donovani.</title>
        <authorList>
            <person name="Kraeva N."/>
            <person name="Butenko A."/>
            <person name="Hlavacova J."/>
            <person name="Kostygov A."/>
            <person name="Myskova J."/>
            <person name="Grybchuk D."/>
            <person name="Lestinova T."/>
            <person name="Votypka J."/>
            <person name="Volf P."/>
            <person name="Opperdoes F."/>
            <person name="Flegontov P."/>
            <person name="Lukes J."/>
            <person name="Yurchenko V."/>
        </authorList>
    </citation>
    <scope>NUCLEOTIDE SEQUENCE [LARGE SCALE GENOMIC DNA]</scope>
    <source>
        <strain evidence="2 3">ATCC 30220</strain>
    </source>
</reference>
<feature type="region of interest" description="Disordered" evidence="1">
    <location>
        <begin position="224"/>
        <end position="284"/>
    </location>
</feature>
<organism evidence="2 3">
    <name type="scientific">Leptomonas seymouri</name>
    <dbReference type="NCBI Taxonomy" id="5684"/>
    <lineage>
        <taxon>Eukaryota</taxon>
        <taxon>Discoba</taxon>
        <taxon>Euglenozoa</taxon>
        <taxon>Kinetoplastea</taxon>
        <taxon>Metakinetoplastina</taxon>
        <taxon>Trypanosomatida</taxon>
        <taxon>Trypanosomatidae</taxon>
        <taxon>Leishmaniinae</taxon>
        <taxon>Leptomonas</taxon>
    </lineage>
</organism>
<feature type="compositionally biased region" description="Pro residues" evidence="1">
    <location>
        <begin position="94"/>
        <end position="105"/>
    </location>
</feature>
<feature type="compositionally biased region" description="Polar residues" evidence="1">
    <location>
        <begin position="305"/>
        <end position="321"/>
    </location>
</feature>
<name>A0A0N1HVC2_LEPSE</name>
<protein>
    <submittedName>
        <fullName evidence="2">Uncharacterized protein</fullName>
    </submittedName>
</protein>
<evidence type="ECO:0000256" key="1">
    <source>
        <dbReference type="SAM" id="MobiDB-lite"/>
    </source>
</evidence>
<dbReference type="OrthoDB" id="267772at2759"/>
<feature type="region of interest" description="Disordered" evidence="1">
    <location>
        <begin position="398"/>
        <end position="427"/>
    </location>
</feature>
<sequence>MFDEAAAKALCFVRQSLAERRQGLPSPSLAAQHLTEPDAGVSLRLQQLQEQEQREDEEVNAAWARLAASRERHVANSTRERGSSAVSYPVRGQPSPPPKRSPPPLQALQRVPYDAGSPPDASDSDELPYAAPSAQRAGLSVSGDGTPSLPVSGEYPEALGGAPSCSATGGAGGELPASHRRRTTLSAIFASSASGTSTSLVRTQSVMCDETLAEAMISTANRMEAHQQQQQRRRCSSAMSPSVGHRKPSSYESAHLYGKEARATASKTGCPSSSCRGNTSEACGGAGASVQRAVTAGSALSLQETPISAGNGNRSTPSTTAVVPHGSARLRRTMHGDSPMQAESSALDIPDYQMWLQLSAPASSPISSDSSSKRERALACSSGGLPPLPEAIYVSRRSSLVPPPQPPSRRKSSASSTRSPLACALAGQSPVSSSHAIPVFPDVADGVSAVQASKRGSHGSGGSDAQLSHHQLTEAFYGSYKSGKMARDAYLYYILQQQQKKKTTTLTSATSSQLRGGAGAADMATPAHHDASHTPSSWSRSSVREGGRQRSLSDATSTATSSVEARAPAGAASSCREPSRSWASASRIVLQSPTDTPISLSREEPSGGCRAPWASGAPASSNARGLPSTDVVAGAARQGACVPGERTASIHEVDDGYAAIRGPLHPPLKSVSHLRPAIPSAGRSLPATPHVPPPDDGSAKSQMLVRSGAHVGLKPCPPTQSGEETAAGPSEGPQSRLGALWQQSELIYKQRLQQYESAAAAEAATVVRAVNCFPSTEKE</sequence>
<feature type="region of interest" description="Disordered" evidence="1">
    <location>
        <begin position="305"/>
        <end position="325"/>
    </location>
</feature>
<evidence type="ECO:0000313" key="3">
    <source>
        <dbReference type="Proteomes" id="UP000038009"/>
    </source>
</evidence>
<dbReference type="Proteomes" id="UP000038009">
    <property type="component" value="Unassembled WGS sequence"/>
</dbReference>
<dbReference type="AlphaFoldDB" id="A0A0N1HVC2"/>
<feature type="compositionally biased region" description="Polar residues" evidence="1">
    <location>
        <begin position="581"/>
        <end position="599"/>
    </location>
</feature>
<feature type="compositionally biased region" description="Polar residues" evidence="1">
    <location>
        <begin position="265"/>
        <end position="281"/>
    </location>
</feature>
<proteinExistence type="predicted"/>
<dbReference type="OMA" id="RASWSCE"/>
<feature type="region of interest" description="Disordered" evidence="1">
    <location>
        <begin position="362"/>
        <end position="383"/>
    </location>
</feature>
<evidence type="ECO:0000313" key="2">
    <source>
        <dbReference type="EMBL" id="KPI84474.1"/>
    </source>
</evidence>
<feature type="region of interest" description="Disordered" evidence="1">
    <location>
        <begin position="69"/>
        <end position="177"/>
    </location>
</feature>
<feature type="compositionally biased region" description="Low complexity" evidence="1">
    <location>
        <begin position="552"/>
        <end position="567"/>
    </location>
</feature>